<dbReference type="SMART" id="SM00060">
    <property type="entry name" value="FN3"/>
    <property type="match status" value="2"/>
</dbReference>
<evidence type="ECO:0000313" key="2">
    <source>
        <dbReference type="EMBL" id="KAJ8924910.1"/>
    </source>
</evidence>
<dbReference type="PROSITE" id="PS50853">
    <property type="entry name" value="FN3"/>
    <property type="match status" value="1"/>
</dbReference>
<gene>
    <name evidence="2" type="ORF">NQ315_001067</name>
</gene>
<feature type="non-terminal residue" evidence="2">
    <location>
        <position position="1"/>
    </location>
</feature>
<proteinExistence type="predicted"/>
<dbReference type="SUPFAM" id="SSF49265">
    <property type="entry name" value="Fibronectin type III"/>
    <property type="match status" value="1"/>
</dbReference>
<keyword evidence="3" id="KW-1185">Reference proteome</keyword>
<organism evidence="2 3">
    <name type="scientific">Exocentrus adspersus</name>
    <dbReference type="NCBI Taxonomy" id="1586481"/>
    <lineage>
        <taxon>Eukaryota</taxon>
        <taxon>Metazoa</taxon>
        <taxon>Ecdysozoa</taxon>
        <taxon>Arthropoda</taxon>
        <taxon>Hexapoda</taxon>
        <taxon>Insecta</taxon>
        <taxon>Pterygota</taxon>
        <taxon>Neoptera</taxon>
        <taxon>Endopterygota</taxon>
        <taxon>Coleoptera</taxon>
        <taxon>Polyphaga</taxon>
        <taxon>Cucujiformia</taxon>
        <taxon>Chrysomeloidea</taxon>
        <taxon>Cerambycidae</taxon>
        <taxon>Lamiinae</taxon>
        <taxon>Acanthocinini</taxon>
        <taxon>Exocentrus</taxon>
    </lineage>
</organism>
<dbReference type="CDD" id="cd00063">
    <property type="entry name" value="FN3"/>
    <property type="match status" value="1"/>
</dbReference>
<dbReference type="InterPro" id="IPR036116">
    <property type="entry name" value="FN3_sf"/>
</dbReference>
<name>A0AAV8WDY1_9CUCU</name>
<evidence type="ECO:0000259" key="1">
    <source>
        <dbReference type="PROSITE" id="PS50853"/>
    </source>
</evidence>
<dbReference type="AlphaFoldDB" id="A0AAV8WDY1"/>
<dbReference type="InterPro" id="IPR013783">
    <property type="entry name" value="Ig-like_fold"/>
</dbReference>
<dbReference type="Proteomes" id="UP001159042">
    <property type="component" value="Unassembled WGS sequence"/>
</dbReference>
<dbReference type="InterPro" id="IPR003961">
    <property type="entry name" value="FN3_dom"/>
</dbReference>
<protein>
    <recommendedName>
        <fullName evidence="1">Fibronectin type-III domain-containing protein</fullName>
    </recommendedName>
</protein>
<evidence type="ECO:0000313" key="3">
    <source>
        <dbReference type="Proteomes" id="UP001159042"/>
    </source>
</evidence>
<dbReference type="Gene3D" id="2.60.40.10">
    <property type="entry name" value="Immunoglobulins"/>
    <property type="match status" value="1"/>
</dbReference>
<accession>A0AAV8WDY1</accession>
<reference evidence="2 3" key="1">
    <citation type="journal article" date="2023" name="Insect Mol. Biol.">
        <title>Genome sequencing provides insights into the evolution of gene families encoding plant cell wall-degrading enzymes in longhorned beetles.</title>
        <authorList>
            <person name="Shin N.R."/>
            <person name="Okamura Y."/>
            <person name="Kirsch R."/>
            <person name="Pauchet Y."/>
        </authorList>
    </citation>
    <scope>NUCLEOTIDE SEQUENCE [LARGE SCALE GENOMIC DNA]</scope>
    <source>
        <strain evidence="2">EAD_L_NR</strain>
    </source>
</reference>
<dbReference type="EMBL" id="JANEYG010000002">
    <property type="protein sequence ID" value="KAJ8924910.1"/>
    <property type="molecule type" value="Genomic_DNA"/>
</dbReference>
<comment type="caution">
    <text evidence="2">The sequence shown here is derived from an EMBL/GenBank/DDBJ whole genome shotgun (WGS) entry which is preliminary data.</text>
</comment>
<feature type="domain" description="Fibronectin type-III" evidence="1">
    <location>
        <begin position="243"/>
        <end position="342"/>
    </location>
</feature>
<sequence>TSLTKCIRIICDLSVNLYLVLKGQIPQANLGNLKHSYFWCLTRESFAHGEDCIAGMVQDLTLDSDAWLTWSVDPDEPCKIDEFLVEIEPDLTRKISFHVSEMYTHLPYLDQCKRYRYMVTPVSGGVLGYQRLLTGYIPFPPDLDLTVNHFGAEKLDNGTVHLKWNFTSRIPGNCFGRLEHRLVMMDLQSGDVTDTYLRTVETNLDLLSPCVPYDLSIRAINSVDGVNVEGPSKSINLEMDPYPEDPPTLSSIVSTPTGINMVWTLESYLRNRCPVINFFVEGGRNFNITQPIRDHFGRAPVAVNLTQLQPDRMYYFRVSVENLGGVSPLVPIAAQTLELKPNSN</sequence>